<dbReference type="GO" id="GO:0047545">
    <property type="term" value="F:(S)-2-hydroxyglutarate dehydrogenase activity"/>
    <property type="evidence" value="ECO:0007669"/>
    <property type="project" value="UniProtKB-ARBA"/>
</dbReference>
<dbReference type="CDD" id="cd12176">
    <property type="entry name" value="PGDH_3"/>
    <property type="match status" value="1"/>
</dbReference>
<dbReference type="SUPFAM" id="SSF51735">
    <property type="entry name" value="NAD(P)-binding Rossmann-fold domains"/>
    <property type="match status" value="1"/>
</dbReference>
<dbReference type="SUPFAM" id="SSF52283">
    <property type="entry name" value="Formate/glycerate dehydrogenase catalytic domain-like"/>
    <property type="match status" value="1"/>
</dbReference>
<dbReference type="InterPro" id="IPR036291">
    <property type="entry name" value="NAD(P)-bd_dom_sf"/>
</dbReference>
<dbReference type="InterPro" id="IPR029752">
    <property type="entry name" value="D-isomer_DH_CS1"/>
</dbReference>
<evidence type="ECO:0000256" key="3">
    <source>
        <dbReference type="ARBA" id="ARBA00013001"/>
    </source>
</evidence>
<comment type="pathway">
    <text evidence="6">Amino-acid biosynthesis.</text>
</comment>
<dbReference type="InterPro" id="IPR054480">
    <property type="entry name" value="AHAS_small-like_ACT"/>
</dbReference>
<feature type="domain" description="D-isomer specific 2-hydroxyacid dehydrogenase catalytic" evidence="11">
    <location>
        <begin position="33"/>
        <end position="345"/>
    </location>
</feature>
<feature type="domain" description="Acetolactate synthase small subunit-like ACT" evidence="13">
    <location>
        <begin position="360"/>
        <end position="424"/>
    </location>
</feature>
<dbReference type="InterPro" id="IPR029753">
    <property type="entry name" value="D-isomer_DH_CS"/>
</dbReference>
<dbReference type="SUPFAM" id="SSF55021">
    <property type="entry name" value="ACT-like"/>
    <property type="match status" value="1"/>
</dbReference>
<keyword evidence="15" id="KW-1185">Reference proteome</keyword>
<evidence type="ECO:0000256" key="1">
    <source>
        <dbReference type="ARBA" id="ARBA00003800"/>
    </source>
</evidence>
<accession>A0A5D3K9T6</accession>
<protein>
    <recommendedName>
        <fullName evidence="7">2-oxoglutarate reductase</fullName>
        <ecNumber evidence="3">1.1.1.399</ecNumber>
    </recommendedName>
    <alternativeName>
        <fullName evidence="7">2-oxoglutarate reductase</fullName>
    </alternativeName>
</protein>
<keyword evidence="4 9" id="KW-0560">Oxidoreductase</keyword>
<evidence type="ECO:0000256" key="8">
    <source>
        <dbReference type="ARBA" id="ARBA00048126"/>
    </source>
</evidence>
<comment type="similarity">
    <text evidence="2 9">Belongs to the D-isomer specific 2-hydroxyacid dehydrogenase family.</text>
</comment>
<name>A0A5D3K9T6_9BRAD</name>
<dbReference type="Gene3D" id="3.30.70.260">
    <property type="match status" value="1"/>
</dbReference>
<evidence type="ECO:0000259" key="13">
    <source>
        <dbReference type="Pfam" id="PF22629"/>
    </source>
</evidence>
<dbReference type="PANTHER" id="PTHR10996:SF282">
    <property type="entry name" value="D-3-PHOSPHOGLYCERATE DEHYDROGENASE 1-RELATED"/>
    <property type="match status" value="1"/>
</dbReference>
<dbReference type="PANTHER" id="PTHR10996">
    <property type="entry name" value="2-HYDROXYACID DEHYDROGENASE-RELATED"/>
    <property type="match status" value="1"/>
</dbReference>
<evidence type="ECO:0000313" key="14">
    <source>
        <dbReference type="EMBL" id="TYL90519.1"/>
    </source>
</evidence>
<evidence type="ECO:0000256" key="9">
    <source>
        <dbReference type="RuleBase" id="RU003719"/>
    </source>
</evidence>
<dbReference type="PROSITE" id="PS00065">
    <property type="entry name" value="D_2_HYDROXYACID_DH_1"/>
    <property type="match status" value="1"/>
</dbReference>
<evidence type="ECO:0000256" key="4">
    <source>
        <dbReference type="ARBA" id="ARBA00023002"/>
    </source>
</evidence>
<dbReference type="EMBL" id="VSSS01000051">
    <property type="protein sequence ID" value="TYL90519.1"/>
    <property type="molecule type" value="Genomic_DNA"/>
</dbReference>
<dbReference type="GO" id="GO:0006564">
    <property type="term" value="P:L-serine biosynthetic process"/>
    <property type="evidence" value="ECO:0007669"/>
    <property type="project" value="UniProtKB-ARBA"/>
</dbReference>
<dbReference type="Pfam" id="PF02826">
    <property type="entry name" value="2-Hacid_dh_C"/>
    <property type="match status" value="1"/>
</dbReference>
<dbReference type="NCBIfam" id="NF008759">
    <property type="entry name" value="PRK11790.1"/>
    <property type="match status" value="1"/>
</dbReference>
<evidence type="ECO:0000256" key="6">
    <source>
        <dbReference type="ARBA" id="ARBA00029440"/>
    </source>
</evidence>
<dbReference type="InterPro" id="IPR050223">
    <property type="entry name" value="D-isomer_2-hydroxyacid_DH"/>
</dbReference>
<reference evidence="14 15" key="1">
    <citation type="submission" date="2019-08" db="EMBL/GenBank/DDBJ databases">
        <title>Bradyrhizobium hipponensis sp. nov., a rhizobium isolated from a Lupinus angustifolius root nodule in Tunisia.</title>
        <authorList>
            <person name="Off K."/>
            <person name="Rejili M."/>
            <person name="Mars M."/>
            <person name="Brachmann A."/>
            <person name="Marin M."/>
        </authorList>
    </citation>
    <scope>NUCLEOTIDE SEQUENCE [LARGE SCALE GENOMIC DNA]</scope>
    <source>
        <strain evidence="14 15">CTAW71</strain>
    </source>
</reference>
<evidence type="ECO:0000256" key="10">
    <source>
        <dbReference type="SAM" id="MobiDB-lite"/>
    </source>
</evidence>
<dbReference type="InterPro" id="IPR006139">
    <property type="entry name" value="D-isomer_2_OHA_DH_cat_dom"/>
</dbReference>
<evidence type="ECO:0000259" key="11">
    <source>
        <dbReference type="Pfam" id="PF00389"/>
    </source>
</evidence>
<dbReference type="AlphaFoldDB" id="A0A5D3K9T6"/>
<dbReference type="Pfam" id="PF22629">
    <property type="entry name" value="ACT_AHAS_ss"/>
    <property type="match status" value="1"/>
</dbReference>
<dbReference type="PROSITE" id="PS00671">
    <property type="entry name" value="D_2_HYDROXYACID_DH_3"/>
    <property type="match status" value="1"/>
</dbReference>
<dbReference type="PROSITE" id="PS00670">
    <property type="entry name" value="D_2_HYDROXYACID_DH_2"/>
    <property type="match status" value="1"/>
</dbReference>
<dbReference type="EC" id="1.1.1.399" evidence="3"/>
<dbReference type="GO" id="GO:0051287">
    <property type="term" value="F:NAD binding"/>
    <property type="evidence" value="ECO:0007669"/>
    <property type="project" value="InterPro"/>
</dbReference>
<comment type="function">
    <text evidence="1">Catalyzes the reversible oxidation of 3-phospho-D-glycerate to 3-phosphonooxypyruvate, the first step of the phosphorylated L-serine biosynthesis pathway. Also catalyzes the reversible oxidation of 2-hydroxyglutarate to 2-oxoglutarate.</text>
</comment>
<dbReference type="InterPro" id="IPR006140">
    <property type="entry name" value="D-isomer_DH_NAD-bd"/>
</dbReference>
<evidence type="ECO:0000256" key="2">
    <source>
        <dbReference type="ARBA" id="ARBA00005854"/>
    </source>
</evidence>
<dbReference type="GO" id="GO:0004617">
    <property type="term" value="F:phosphoglycerate dehydrogenase activity"/>
    <property type="evidence" value="ECO:0007669"/>
    <property type="project" value="UniProtKB-ARBA"/>
</dbReference>
<evidence type="ECO:0000259" key="12">
    <source>
        <dbReference type="Pfam" id="PF02826"/>
    </source>
</evidence>
<comment type="caution">
    <text evidence="14">The sequence shown here is derived from an EMBL/GenBank/DDBJ whole genome shotgun (WGS) entry which is preliminary data.</text>
</comment>
<feature type="domain" description="D-isomer specific 2-hydroxyacid dehydrogenase NAD-binding" evidence="12">
    <location>
        <begin position="138"/>
        <end position="313"/>
    </location>
</feature>
<comment type="catalytic activity">
    <reaction evidence="8">
        <text>(R)-2-hydroxyglutarate + NAD(+) = 2-oxoglutarate + NADH + H(+)</text>
        <dbReference type="Rhea" id="RHEA:49612"/>
        <dbReference type="ChEBI" id="CHEBI:15378"/>
        <dbReference type="ChEBI" id="CHEBI:15801"/>
        <dbReference type="ChEBI" id="CHEBI:16810"/>
        <dbReference type="ChEBI" id="CHEBI:57540"/>
        <dbReference type="ChEBI" id="CHEBI:57945"/>
        <dbReference type="EC" id="1.1.1.399"/>
    </reaction>
</comment>
<keyword evidence="5" id="KW-0520">NAD</keyword>
<dbReference type="InterPro" id="IPR045865">
    <property type="entry name" value="ACT-like_dom_sf"/>
</dbReference>
<dbReference type="Gene3D" id="3.40.50.720">
    <property type="entry name" value="NAD(P)-binding Rossmann-like Domain"/>
    <property type="match status" value="2"/>
</dbReference>
<evidence type="ECO:0000256" key="5">
    <source>
        <dbReference type="ARBA" id="ARBA00023027"/>
    </source>
</evidence>
<gene>
    <name evidence="14" type="primary">serA</name>
    <name evidence="14" type="ORF">FXB40_30880</name>
</gene>
<dbReference type="Pfam" id="PF00389">
    <property type="entry name" value="2-Hacid_dh"/>
    <property type="match status" value="1"/>
</dbReference>
<dbReference type="Proteomes" id="UP000324758">
    <property type="component" value="Unassembled WGS sequence"/>
</dbReference>
<dbReference type="CDD" id="cd04901">
    <property type="entry name" value="ACT_3PGDH"/>
    <property type="match status" value="1"/>
</dbReference>
<evidence type="ECO:0000256" key="7">
    <source>
        <dbReference type="ARBA" id="ARBA00030455"/>
    </source>
</evidence>
<evidence type="ECO:0000313" key="15">
    <source>
        <dbReference type="Proteomes" id="UP000324758"/>
    </source>
</evidence>
<organism evidence="14 15">
    <name type="scientific">Bradyrhizobium rifense</name>
    <dbReference type="NCBI Taxonomy" id="515499"/>
    <lineage>
        <taxon>Bacteria</taxon>
        <taxon>Pseudomonadati</taxon>
        <taxon>Pseudomonadota</taxon>
        <taxon>Alphaproteobacteria</taxon>
        <taxon>Hyphomicrobiales</taxon>
        <taxon>Nitrobacteraceae</taxon>
        <taxon>Bradyrhizobium</taxon>
    </lineage>
</organism>
<dbReference type="FunFam" id="3.40.50.720:FF:000041">
    <property type="entry name" value="D-3-phosphoglycerate dehydrogenase"/>
    <property type="match status" value="1"/>
</dbReference>
<sequence>MRRPRFMSCGKAAIHGDSMPAPGQSPERSAKALLLEGVNDSAVDLFRSAGFTNVERLTKALDGEALRQALKGVSLLGIRSRTQITDEVLEAADGLLAVGCFSVGTNQVDLLAARKRGIPVFNAPFSNTRSVAELVIGEIVMLLRQIFPRSVSAHDGGWDKSATGSREVRGRTLGIIGYGNIGSQLSTLAEAMGMRVIYYDRTDKLRHGNTEPVDKLEELLAQSDVVSLHVPETPETAGMIGENELRAMKPGSFLINNSRGTVVDLDALAGALRDGHIAGAAIDVFPVEPSSNAERFKSPMQGLGNVILTPHVGGSTEEAQERIGGEVARKLVDYFITGSTMGAVNFPEVQLHLRPSGVRFSHVHRNVPGMLRRLNEVFLQRDINIAAQYLETAGDLGYVVLDADLGGQDSGALLTQIRALEGTVGARLIFEH</sequence>
<proteinExistence type="inferred from homology"/>
<feature type="region of interest" description="Disordered" evidence="10">
    <location>
        <begin position="1"/>
        <end position="27"/>
    </location>
</feature>
<dbReference type="OrthoDB" id="9793626at2"/>